<feature type="transmembrane region" description="Helical" evidence="1">
    <location>
        <begin position="83"/>
        <end position="102"/>
    </location>
</feature>
<proteinExistence type="predicted"/>
<keyword evidence="1" id="KW-0472">Membrane</keyword>
<reference evidence="2 3" key="1">
    <citation type="submission" date="2018-05" db="EMBL/GenBank/DDBJ databases">
        <authorList>
            <person name="Lanie J.A."/>
            <person name="Ng W.-L."/>
            <person name="Kazmierczak K.M."/>
            <person name="Andrzejewski T.M."/>
            <person name="Davidsen T.M."/>
            <person name="Wayne K.J."/>
            <person name="Tettelin H."/>
            <person name="Glass J.I."/>
            <person name="Rusch D."/>
            <person name="Podicherti R."/>
            <person name="Tsui H.-C.T."/>
            <person name="Winkler M.E."/>
        </authorList>
    </citation>
    <scope>NUCLEOTIDE SEQUENCE [LARGE SCALE GENOMIC DNA]</scope>
    <source>
        <strain evidence="2 3">BUT-10</strain>
    </source>
</reference>
<keyword evidence="3" id="KW-1185">Reference proteome</keyword>
<protein>
    <submittedName>
        <fullName evidence="2">NnrS family protein</fullName>
    </submittedName>
</protein>
<evidence type="ECO:0000313" key="3">
    <source>
        <dbReference type="Proteomes" id="UP000249524"/>
    </source>
</evidence>
<organism evidence="2 3">
    <name type="scientific">Phenylobacterium kunshanense</name>
    <dbReference type="NCBI Taxonomy" id="1445034"/>
    <lineage>
        <taxon>Bacteria</taxon>
        <taxon>Pseudomonadati</taxon>
        <taxon>Pseudomonadota</taxon>
        <taxon>Alphaproteobacteria</taxon>
        <taxon>Caulobacterales</taxon>
        <taxon>Caulobacteraceae</taxon>
        <taxon>Phenylobacterium</taxon>
    </lineage>
</organism>
<sequence length="388" mass="40927">MPTAAARRAYQGPALFSFGFRPFFLFGAVWSALVVPLWVWSYLGSGALDRDWHVHEMLFGFLAAVVAGFLTTAIPNWTGRMPVIGAPLGGLVGLWVAGRLAMLFETTLGLAAAAIDSLFLVAFATVVWREVLAGRNWRNLPVCGLVTMLAAGNIAFHLDPALAYSGVGERLALGAMIVLIALIGGRITPSFTRNWMRQRRLTPEPAVASRLDNTVLAITALAALAWVAGPQEPLTGIVLGTAGCANVIRLARWRGWAAASEPLVWILHLGYAWLATGLLLLGATRLDPTIPATAGVHALTAGAVGVMTLAVMTRASRGHTGRPLAADSATLAIYVAVNLAAAIRTAAPLWPQAQPALLMLSAGLWVMAFGGYAVAYGRMLLLPRPAAA</sequence>
<gene>
    <name evidence="2" type="ORF">DJ019_08495</name>
</gene>
<dbReference type="EMBL" id="QFYS01000003">
    <property type="protein sequence ID" value="RAK66284.1"/>
    <property type="molecule type" value="Genomic_DNA"/>
</dbReference>
<dbReference type="RefSeq" id="WP_111275593.1">
    <property type="nucleotide sequence ID" value="NZ_QFYS01000003.1"/>
</dbReference>
<feature type="transmembrane region" description="Helical" evidence="1">
    <location>
        <begin position="108"/>
        <end position="128"/>
    </location>
</feature>
<dbReference type="Pfam" id="PF05940">
    <property type="entry name" value="NnrS"/>
    <property type="match status" value="1"/>
</dbReference>
<feature type="transmembrane region" description="Helical" evidence="1">
    <location>
        <begin position="52"/>
        <end position="71"/>
    </location>
</feature>
<feature type="transmembrane region" description="Helical" evidence="1">
    <location>
        <begin position="324"/>
        <end position="343"/>
    </location>
</feature>
<dbReference type="AlphaFoldDB" id="A0A328BK28"/>
<accession>A0A328BK28</accession>
<dbReference type="OrthoDB" id="9770040at2"/>
<keyword evidence="1" id="KW-0812">Transmembrane</keyword>
<evidence type="ECO:0000256" key="1">
    <source>
        <dbReference type="SAM" id="Phobius"/>
    </source>
</evidence>
<feature type="transmembrane region" description="Helical" evidence="1">
    <location>
        <begin position="263"/>
        <end position="284"/>
    </location>
</feature>
<dbReference type="Proteomes" id="UP000249524">
    <property type="component" value="Unassembled WGS sequence"/>
</dbReference>
<name>A0A328BK28_9CAUL</name>
<evidence type="ECO:0000313" key="2">
    <source>
        <dbReference type="EMBL" id="RAK66284.1"/>
    </source>
</evidence>
<feature type="transmembrane region" description="Helical" evidence="1">
    <location>
        <begin position="355"/>
        <end position="375"/>
    </location>
</feature>
<feature type="transmembrane region" description="Helical" evidence="1">
    <location>
        <begin position="290"/>
        <end position="312"/>
    </location>
</feature>
<feature type="transmembrane region" description="Helical" evidence="1">
    <location>
        <begin position="20"/>
        <end position="40"/>
    </location>
</feature>
<dbReference type="InterPro" id="IPR010266">
    <property type="entry name" value="NnrS"/>
</dbReference>
<feature type="transmembrane region" description="Helical" evidence="1">
    <location>
        <begin position="170"/>
        <end position="189"/>
    </location>
</feature>
<feature type="transmembrane region" description="Helical" evidence="1">
    <location>
        <begin position="140"/>
        <end position="158"/>
    </location>
</feature>
<keyword evidence="1" id="KW-1133">Transmembrane helix</keyword>
<comment type="caution">
    <text evidence="2">The sequence shown here is derived from an EMBL/GenBank/DDBJ whole genome shotgun (WGS) entry which is preliminary data.</text>
</comment>